<dbReference type="EMBL" id="PTQV01000095">
    <property type="protein sequence ID" value="RJP78000.1"/>
    <property type="molecule type" value="Genomic_DNA"/>
</dbReference>
<feature type="region of interest" description="Disordered" evidence="2">
    <location>
        <begin position="42"/>
        <end position="65"/>
    </location>
</feature>
<comment type="caution">
    <text evidence="4">The sequence shown here is derived from an EMBL/GenBank/DDBJ whole genome shotgun (WGS) entry which is preliminary data.</text>
</comment>
<evidence type="ECO:0000259" key="3">
    <source>
        <dbReference type="Pfam" id="PF18938"/>
    </source>
</evidence>
<sequence>AKQEQEQHKPADKVLVDPAKGIDEATKKAIEENVKEVNPGSTVVVDENGNATVTTPATGDKPANTATIPAKDLVKNEADASQA</sequence>
<dbReference type="InterPro" id="IPR044024">
    <property type="entry name" value="aRib"/>
</dbReference>
<gene>
    <name evidence="4" type="ORF">C5O68_11530</name>
</gene>
<organism evidence="4 5">
    <name type="scientific">Streptococcus pseudopneumoniae</name>
    <dbReference type="NCBI Taxonomy" id="257758"/>
    <lineage>
        <taxon>Bacteria</taxon>
        <taxon>Bacillati</taxon>
        <taxon>Bacillota</taxon>
        <taxon>Bacilli</taxon>
        <taxon>Lactobacillales</taxon>
        <taxon>Streptococcaceae</taxon>
        <taxon>Streptococcus</taxon>
    </lineage>
</organism>
<evidence type="ECO:0000313" key="4">
    <source>
        <dbReference type="EMBL" id="RJP78000.1"/>
    </source>
</evidence>
<dbReference type="Proteomes" id="UP000266144">
    <property type="component" value="Unassembled WGS sequence"/>
</dbReference>
<dbReference type="RefSeq" id="WP_432766849.1">
    <property type="nucleotide sequence ID" value="NZ_PTQV01000095.1"/>
</dbReference>
<accession>A0A3A4S562</accession>
<feature type="non-terminal residue" evidence="4">
    <location>
        <position position="1"/>
    </location>
</feature>
<evidence type="ECO:0000256" key="1">
    <source>
        <dbReference type="ARBA" id="ARBA00022729"/>
    </source>
</evidence>
<name>A0A3A4S562_9STRE</name>
<feature type="non-terminal residue" evidence="4">
    <location>
        <position position="83"/>
    </location>
</feature>
<keyword evidence="1" id="KW-0732">Signal</keyword>
<protein>
    <recommendedName>
        <fullName evidence="3">Atypical Rib domain-containing protein</fullName>
    </recommendedName>
</protein>
<reference evidence="5" key="1">
    <citation type="submission" date="2018-02" db="EMBL/GenBank/DDBJ databases">
        <authorList>
            <person name="Handem S."/>
        </authorList>
    </citation>
    <scope>NUCLEOTIDE SEQUENCE [LARGE SCALE GENOMIC DNA]</scope>
    <source>
        <strain evidence="5">Spain939</strain>
    </source>
</reference>
<evidence type="ECO:0000256" key="2">
    <source>
        <dbReference type="SAM" id="MobiDB-lite"/>
    </source>
</evidence>
<proteinExistence type="predicted"/>
<evidence type="ECO:0000313" key="5">
    <source>
        <dbReference type="Proteomes" id="UP000266144"/>
    </source>
</evidence>
<dbReference type="AlphaFoldDB" id="A0A3A4S562"/>
<dbReference type="Pfam" id="PF18938">
    <property type="entry name" value="aRib"/>
    <property type="match status" value="1"/>
</dbReference>
<dbReference type="Gene3D" id="3.10.20.890">
    <property type="match status" value="1"/>
</dbReference>
<feature type="domain" description="Atypical Rib" evidence="3">
    <location>
        <begin position="8"/>
        <end position="76"/>
    </location>
</feature>